<sequence>MTAPGSATDATVVVVGAGISGLTAARELHRRGVDVVVLEAADRLGGRTMSETTALGSTVDLGGQWIGHDHHRLMALADELDLTRYQMHTGPMPGLIDRSRRLSVVSPAVLTAVAALVGVEVLSRTGVPQRWSGGTVESWLRRVPGRTARRLLEVIAEVSWTADLDRHSVYAMARMIRLQGGVRTMLSTKGGAQDSLLVEGMRGLADGLAADLGSRIRLGHKVVSIGRDNSGVTVQTTAGDFRAAKVIVTVPAPMAGSIAHQPPLPLERARLADDTYMGSVYKAIAVYERPFWRQGRGGELIVLDGPGSGVFDTSPPDGPGHLCVLIGGPAARELDGLTPDERRRAVLEPLVSQIGPDVLRPVSWHEKSWHTDEYVGGGYMALPVAGCLEGLLPLPSDPVGDIHWAGTETAADHPGYIEGAIESGVRVAQEVIRALSAIRD</sequence>
<feature type="binding site" evidence="4">
    <location>
        <position position="20"/>
    </location>
    <ligand>
        <name>FAD</name>
        <dbReference type="ChEBI" id="CHEBI:57692"/>
    </ligand>
</feature>
<feature type="binding site" evidence="4">
    <location>
        <begin position="39"/>
        <end position="40"/>
    </location>
    <ligand>
        <name>FAD</name>
        <dbReference type="ChEBI" id="CHEBI:57692"/>
    </ligand>
</feature>
<dbReference type="Proteomes" id="UP000518188">
    <property type="component" value="Unassembled WGS sequence"/>
</dbReference>
<dbReference type="PRINTS" id="PR00757">
    <property type="entry name" value="AMINEOXDASEF"/>
</dbReference>
<feature type="binding site" evidence="4">
    <location>
        <position position="222"/>
    </location>
    <ligand>
        <name>FAD</name>
        <dbReference type="ChEBI" id="CHEBI:57692"/>
    </ligand>
</feature>
<evidence type="ECO:0000313" key="6">
    <source>
        <dbReference type="EMBL" id="NKZ13307.1"/>
    </source>
</evidence>
<dbReference type="SUPFAM" id="SSF51905">
    <property type="entry name" value="FAD/NAD(P)-binding domain"/>
    <property type="match status" value="1"/>
</dbReference>
<dbReference type="SUPFAM" id="SSF54373">
    <property type="entry name" value="FAD-linked reductases, C-terminal domain"/>
    <property type="match status" value="1"/>
</dbReference>
<dbReference type="Gene3D" id="3.50.50.60">
    <property type="entry name" value="FAD/NAD(P)-binding domain"/>
    <property type="match status" value="1"/>
</dbReference>
<evidence type="ECO:0000256" key="3">
    <source>
        <dbReference type="ARBA" id="ARBA00023002"/>
    </source>
</evidence>
<dbReference type="PANTHER" id="PTHR43563:SF1">
    <property type="entry name" value="AMINE OXIDASE [FLAVIN-CONTAINING] B"/>
    <property type="match status" value="1"/>
</dbReference>
<dbReference type="InterPro" id="IPR001613">
    <property type="entry name" value="Flavin_amine_oxidase"/>
</dbReference>
<keyword evidence="3" id="KW-0560">Oxidoreductase</keyword>
<dbReference type="RefSeq" id="WP_044516543.1">
    <property type="nucleotide sequence ID" value="NZ_HG322951.1"/>
</dbReference>
<evidence type="ECO:0000256" key="2">
    <source>
        <dbReference type="ARBA" id="ARBA00005995"/>
    </source>
</evidence>
<comment type="cofactor">
    <cofactor evidence="1">
        <name>FAD</name>
        <dbReference type="ChEBI" id="CHEBI:57692"/>
    </cofactor>
</comment>
<reference evidence="6 7" key="1">
    <citation type="submission" date="2020-04" db="EMBL/GenBank/DDBJ databases">
        <title>MicrobeNet Type strains.</title>
        <authorList>
            <person name="Nicholson A.C."/>
        </authorList>
    </citation>
    <scope>NUCLEOTIDE SEQUENCE [LARGE SCALE GENOMIC DNA]</scope>
    <source>
        <strain evidence="6 7">ATCC 700731</strain>
    </source>
</reference>
<dbReference type="AlphaFoldDB" id="A0A7X6MR00"/>
<feature type="domain" description="Amine oxidase" evidence="5">
    <location>
        <begin position="19"/>
        <end position="432"/>
    </location>
</feature>
<dbReference type="EMBL" id="JAAXPJ010000008">
    <property type="protein sequence ID" value="NKZ13307.1"/>
    <property type="molecule type" value="Genomic_DNA"/>
</dbReference>
<comment type="similarity">
    <text evidence="2">Belongs to the flavin monoamine oxidase family.</text>
</comment>
<evidence type="ECO:0000259" key="5">
    <source>
        <dbReference type="Pfam" id="PF01593"/>
    </source>
</evidence>
<dbReference type="PANTHER" id="PTHR43563">
    <property type="entry name" value="AMINE OXIDASE"/>
    <property type="match status" value="1"/>
</dbReference>
<dbReference type="InterPro" id="IPR050703">
    <property type="entry name" value="Flavin_MAO"/>
</dbReference>
<comment type="caution">
    <text evidence="6">The sequence shown here is derived from an EMBL/GenBank/DDBJ whole genome shotgun (WGS) entry which is preliminary data.</text>
</comment>
<dbReference type="InterPro" id="IPR002937">
    <property type="entry name" value="Amino_oxidase"/>
</dbReference>
<feature type="binding site" evidence="4">
    <location>
        <position position="408"/>
    </location>
    <ligand>
        <name>FAD</name>
        <dbReference type="ChEBI" id="CHEBI:57692"/>
    </ligand>
</feature>
<dbReference type="GO" id="GO:0016491">
    <property type="term" value="F:oxidoreductase activity"/>
    <property type="evidence" value="ECO:0007669"/>
    <property type="project" value="UniProtKB-KW"/>
</dbReference>
<gene>
    <name evidence="6" type="ORF">HGA11_20235</name>
</gene>
<proteinExistence type="inferred from homology"/>
<evidence type="ECO:0000313" key="7">
    <source>
        <dbReference type="Proteomes" id="UP000518188"/>
    </source>
</evidence>
<name>A0A7X6MR00_9MYCO</name>
<evidence type="ECO:0000256" key="4">
    <source>
        <dbReference type="PIRSR" id="PIRSR601613-1"/>
    </source>
</evidence>
<evidence type="ECO:0000256" key="1">
    <source>
        <dbReference type="ARBA" id="ARBA00001974"/>
    </source>
</evidence>
<accession>A0A7X6MR00</accession>
<dbReference type="InterPro" id="IPR036188">
    <property type="entry name" value="FAD/NAD-bd_sf"/>
</dbReference>
<protein>
    <submittedName>
        <fullName evidence="6">FAD-dependent oxidoreductase</fullName>
    </submittedName>
</protein>
<organism evidence="6 7">
    <name type="scientific">Mycolicibacterium septicum DSM 44393</name>
    <dbReference type="NCBI Taxonomy" id="1341646"/>
    <lineage>
        <taxon>Bacteria</taxon>
        <taxon>Bacillati</taxon>
        <taxon>Actinomycetota</taxon>
        <taxon>Actinomycetes</taxon>
        <taxon>Mycobacteriales</taxon>
        <taxon>Mycobacteriaceae</taxon>
        <taxon>Mycolicibacterium</taxon>
    </lineage>
</organism>
<dbReference type="Pfam" id="PF01593">
    <property type="entry name" value="Amino_oxidase"/>
    <property type="match status" value="1"/>
</dbReference>